<dbReference type="EMBL" id="LGKO01000002">
    <property type="protein sequence ID" value="KPL84495.1"/>
    <property type="molecule type" value="Genomic_DNA"/>
</dbReference>
<dbReference type="RefSeq" id="WP_054521027.1">
    <property type="nucleotide sequence ID" value="NZ_LGKO01000002.1"/>
</dbReference>
<accession>A0A0P6Y6C6</accession>
<evidence type="ECO:0000256" key="3">
    <source>
        <dbReference type="PIRSR" id="PIRSR000915-2"/>
    </source>
</evidence>
<name>A0A0P6Y6C6_9CHLR</name>
<dbReference type="NCBIfam" id="TIGR01460">
    <property type="entry name" value="HAD-SF-IIA"/>
    <property type="match status" value="1"/>
</dbReference>
<feature type="binding site" evidence="4">
    <location>
        <position position="213"/>
    </location>
    <ligand>
        <name>Mg(2+)</name>
        <dbReference type="ChEBI" id="CHEBI:18420"/>
    </ligand>
</feature>
<protein>
    <recommendedName>
        <fullName evidence="7">Haloacid dehalogenase</fullName>
    </recommendedName>
</protein>
<dbReference type="STRING" id="869279.SE15_05245"/>
<dbReference type="SUPFAM" id="SSF56784">
    <property type="entry name" value="HAD-like"/>
    <property type="match status" value="1"/>
</dbReference>
<reference evidence="5 6" key="1">
    <citation type="submission" date="2015-07" db="EMBL/GenBank/DDBJ databases">
        <title>Whole genome sequence of Thermanaerothrix daxensis DSM 23592.</title>
        <authorList>
            <person name="Hemp J."/>
            <person name="Ward L.M."/>
            <person name="Pace L.A."/>
            <person name="Fischer W.W."/>
        </authorList>
    </citation>
    <scope>NUCLEOTIDE SEQUENCE [LARGE SCALE GENOMIC DNA]</scope>
    <source>
        <strain evidence="5 6">GNS-1</strain>
    </source>
</reference>
<evidence type="ECO:0000256" key="1">
    <source>
        <dbReference type="PIRNR" id="PIRNR000915"/>
    </source>
</evidence>
<dbReference type="InterPro" id="IPR006357">
    <property type="entry name" value="HAD-SF_hydro_IIA"/>
</dbReference>
<feature type="binding site" evidence="4">
    <location>
        <position position="15"/>
    </location>
    <ligand>
        <name>Mg(2+)</name>
        <dbReference type="ChEBI" id="CHEBI:18420"/>
    </ligand>
</feature>
<dbReference type="AlphaFoldDB" id="A0A0P6Y6C6"/>
<dbReference type="Pfam" id="PF13344">
    <property type="entry name" value="Hydrolase_6"/>
    <property type="match status" value="1"/>
</dbReference>
<feature type="active site" description="Nucleophile" evidence="2">
    <location>
        <position position="15"/>
    </location>
</feature>
<dbReference type="GO" id="GO:0016791">
    <property type="term" value="F:phosphatase activity"/>
    <property type="evidence" value="ECO:0007669"/>
    <property type="project" value="TreeGrafter"/>
</dbReference>
<feature type="binding site" evidence="4">
    <location>
        <position position="17"/>
    </location>
    <ligand>
        <name>Mg(2+)</name>
        <dbReference type="ChEBI" id="CHEBI:18420"/>
    </ligand>
</feature>
<feature type="binding site" evidence="3">
    <location>
        <position position="188"/>
    </location>
    <ligand>
        <name>substrate</name>
    </ligand>
</feature>
<dbReference type="GO" id="GO:0046872">
    <property type="term" value="F:metal ion binding"/>
    <property type="evidence" value="ECO:0007669"/>
    <property type="project" value="UniProtKB-KW"/>
</dbReference>
<dbReference type="Pfam" id="PF13242">
    <property type="entry name" value="Hydrolase_like"/>
    <property type="match status" value="1"/>
</dbReference>
<dbReference type="PATRIC" id="fig|869279.4.peg.1057"/>
<dbReference type="Proteomes" id="UP000050544">
    <property type="component" value="Unassembled WGS sequence"/>
</dbReference>
<dbReference type="GO" id="GO:0005737">
    <property type="term" value="C:cytoplasm"/>
    <property type="evidence" value="ECO:0007669"/>
    <property type="project" value="TreeGrafter"/>
</dbReference>
<dbReference type="PANTHER" id="PTHR19288">
    <property type="entry name" value="4-NITROPHENYLPHOSPHATASE-RELATED"/>
    <property type="match status" value="1"/>
</dbReference>
<evidence type="ECO:0000313" key="6">
    <source>
        <dbReference type="Proteomes" id="UP000050544"/>
    </source>
</evidence>
<sequence length="265" mass="28667">MIKTLHPPVRALILDMDGVLWRGDQPIGDLPRIFEAFKAQGLRVALATNNATRTADQYCQKLKGFGVAFDAERIVTSAEATAYFLHEQFPQGGPVFLVGEEGLRHALAQYGFYPVEDDRVIAVVAGLDRQLTYDKLRKATLLIRQGVPFVGTNPDRTYPSPEGLVPGAGTVLAALEAASDVKPVIVGKPFPTLFRVALERLNATPAETLVVGDRLDTDILGGQQAGMRTALVLSGVSTFEEAKRWSPPPDLIAPTLAHLIGLETE</sequence>
<organism evidence="5 6">
    <name type="scientific">Thermanaerothrix daxensis</name>
    <dbReference type="NCBI Taxonomy" id="869279"/>
    <lineage>
        <taxon>Bacteria</taxon>
        <taxon>Bacillati</taxon>
        <taxon>Chloroflexota</taxon>
        <taxon>Anaerolineae</taxon>
        <taxon>Anaerolineales</taxon>
        <taxon>Anaerolineaceae</taxon>
        <taxon>Thermanaerothrix</taxon>
    </lineage>
</organism>
<comment type="cofactor">
    <cofactor evidence="4">
        <name>Mg(2+)</name>
        <dbReference type="ChEBI" id="CHEBI:18420"/>
    </cofactor>
    <text evidence="4">Divalent metal ions. Mg(2+) is the most effective.</text>
</comment>
<comment type="similarity">
    <text evidence="1">Belongs to the HAD-like hydrolase superfamily.</text>
</comment>
<evidence type="ECO:0008006" key="7">
    <source>
        <dbReference type="Google" id="ProtNLM"/>
    </source>
</evidence>
<gene>
    <name evidence="5" type="ORF">SE15_05245</name>
</gene>
<evidence type="ECO:0000313" key="5">
    <source>
        <dbReference type="EMBL" id="KPL84495.1"/>
    </source>
</evidence>
<dbReference type="OrthoDB" id="9810449at2"/>
<dbReference type="PIRSF" id="PIRSF000915">
    <property type="entry name" value="PGP-type_phosphatase"/>
    <property type="match status" value="1"/>
</dbReference>
<keyword evidence="4" id="KW-0460">Magnesium</keyword>
<comment type="caution">
    <text evidence="5">The sequence shown here is derived from an EMBL/GenBank/DDBJ whole genome shotgun (WGS) entry which is preliminary data.</text>
</comment>
<dbReference type="InterPro" id="IPR036412">
    <property type="entry name" value="HAD-like_sf"/>
</dbReference>
<dbReference type="PANTHER" id="PTHR19288:SF95">
    <property type="entry name" value="D-GLYCEROL 3-PHOSPHATE PHOSPHATASE"/>
    <property type="match status" value="1"/>
</dbReference>
<feature type="active site" description="Proton donor" evidence="2">
    <location>
        <position position="17"/>
    </location>
</feature>
<dbReference type="InterPro" id="IPR023214">
    <property type="entry name" value="HAD_sf"/>
</dbReference>
<keyword evidence="6" id="KW-1185">Reference proteome</keyword>
<proteinExistence type="inferred from homology"/>
<dbReference type="Gene3D" id="3.40.50.1000">
    <property type="entry name" value="HAD superfamily/HAD-like"/>
    <property type="match status" value="2"/>
</dbReference>
<keyword evidence="4" id="KW-0479">Metal-binding</keyword>
<evidence type="ECO:0000256" key="2">
    <source>
        <dbReference type="PIRSR" id="PIRSR000915-1"/>
    </source>
</evidence>
<evidence type="ECO:0000256" key="4">
    <source>
        <dbReference type="PIRSR" id="PIRSR000915-3"/>
    </source>
</evidence>